<dbReference type="InterPro" id="IPR007831">
    <property type="entry name" value="T2SS_GspE_N"/>
</dbReference>
<name>A0A0C7LIB3_PARSO</name>
<dbReference type="CDD" id="cd01129">
    <property type="entry name" value="PulE-GspE-like"/>
    <property type="match status" value="1"/>
</dbReference>
<accession>A0A0C7LIB3</accession>
<dbReference type="InterPro" id="IPR037257">
    <property type="entry name" value="T2SS_E_N_sf"/>
</dbReference>
<feature type="domain" description="Bacterial type II secretion system protein E" evidence="4">
    <location>
        <begin position="374"/>
        <end position="388"/>
    </location>
</feature>
<keyword evidence="2" id="KW-0547">Nucleotide-binding</keyword>
<dbReference type="InterPro" id="IPR027417">
    <property type="entry name" value="P-loop_NTPase"/>
</dbReference>
<comment type="similarity">
    <text evidence="1">Belongs to the GSP E family.</text>
</comment>
<dbReference type="PANTHER" id="PTHR30258:SF1">
    <property type="entry name" value="PROTEIN TRANSPORT PROTEIN HOFB HOMOLOG"/>
    <property type="match status" value="1"/>
</dbReference>
<dbReference type="RefSeq" id="WP_055343215.1">
    <property type="nucleotide sequence ID" value="NZ_CDNI01000026.1"/>
</dbReference>
<dbReference type="PANTHER" id="PTHR30258">
    <property type="entry name" value="TYPE II SECRETION SYSTEM PROTEIN GSPE-RELATED"/>
    <property type="match status" value="1"/>
</dbReference>
<dbReference type="OrthoDB" id="9808272at2"/>
<dbReference type="Gene3D" id="3.30.300.160">
    <property type="entry name" value="Type II secretion system, protein E, N-terminal domain"/>
    <property type="match status" value="1"/>
</dbReference>
<dbReference type="Pfam" id="PF05157">
    <property type="entry name" value="MshEN"/>
    <property type="match status" value="1"/>
</dbReference>
<dbReference type="EMBL" id="CEKZ01000026">
    <property type="protein sequence ID" value="CEP41554.1"/>
    <property type="molecule type" value="Genomic_DNA"/>
</dbReference>
<sequence length="556" mass="62701">MSQKVRIGDKLVEKGYISREQLERALKLQNGTGKRIGEILIEQGIITPELLTSVLTELLDIENISLTRSNINPDVIKLIPENICRRYKIFPFKIEGNKLLMAMADPQDRQAIQDAKRISGLDIIPYIATMGQVNQAIEIFYSNADLDKALKEYSDSGVLKEESILEDDINSAPIVRLVHNILETAVRMKASDIHIERDGDFMRIRFRIDGILSEYMKMNSRPYKAVINRVKIMAGINISEKRLPQDGRIFLNVDNRSIDYRVSTMPTSKDEKVVMRVLDRTTFMVSKEKLGLNKKNIQIYDELLENPYGLILVVGPTGSGKTTTLYAMLNQLNSIEKNILTIEDPVEYELDGINQSQINYKAGLDFASALRAFLRQDPDIIMVGEIRDLDTAQIGIRAALTGHLVLSTLHSNTAVSSISRLLDMKVDSFLITSALTGVVSQRLVRKVCENCKTSYLAEAGEKKALNYPLDKELILYKGSGCDKCNYTGYKGRTGVYEILKITKSVKDLINRDAKEEDIQKKAEELGMETMRKNATIKVINGETTIEEMLRVTFITD</sequence>
<dbReference type="InterPro" id="IPR001482">
    <property type="entry name" value="T2SS/T4SS_dom"/>
</dbReference>
<dbReference type="GO" id="GO:0016887">
    <property type="term" value="F:ATP hydrolysis activity"/>
    <property type="evidence" value="ECO:0007669"/>
    <property type="project" value="TreeGrafter"/>
</dbReference>
<evidence type="ECO:0000313" key="5">
    <source>
        <dbReference type="EMBL" id="CEP41554.1"/>
    </source>
</evidence>
<protein>
    <submittedName>
        <fullName evidence="5">Type IV pilus assembly protein</fullName>
    </submittedName>
</protein>
<dbReference type="GO" id="GO:0005524">
    <property type="term" value="F:ATP binding"/>
    <property type="evidence" value="ECO:0007669"/>
    <property type="project" value="UniProtKB-KW"/>
</dbReference>
<organism evidence="5 6">
    <name type="scientific">Paraclostridium sordellii</name>
    <name type="common">Clostridium sordellii</name>
    <dbReference type="NCBI Taxonomy" id="1505"/>
    <lineage>
        <taxon>Bacteria</taxon>
        <taxon>Bacillati</taxon>
        <taxon>Bacillota</taxon>
        <taxon>Clostridia</taxon>
        <taxon>Peptostreptococcales</taxon>
        <taxon>Peptostreptococcaceae</taxon>
        <taxon>Paraclostridium</taxon>
    </lineage>
</organism>
<keyword evidence="3" id="KW-0067">ATP-binding</keyword>
<proteinExistence type="inferred from homology"/>
<dbReference type="SMART" id="SM00382">
    <property type="entry name" value="AAA"/>
    <property type="match status" value="1"/>
</dbReference>
<dbReference type="Proteomes" id="UP000049127">
    <property type="component" value="Unassembled WGS sequence"/>
</dbReference>
<evidence type="ECO:0000313" key="6">
    <source>
        <dbReference type="Proteomes" id="UP000049127"/>
    </source>
</evidence>
<dbReference type="FunFam" id="3.40.50.300:FF:000398">
    <property type="entry name" value="Type IV pilus assembly ATPase PilB"/>
    <property type="match status" value="1"/>
</dbReference>
<reference evidence="6" key="1">
    <citation type="submission" date="2015-01" db="EMBL/GenBank/DDBJ databases">
        <authorList>
            <person name="Aslett M.A."/>
            <person name="De Silva N."/>
        </authorList>
    </citation>
    <scope>NUCLEOTIDE SEQUENCE [LARGE SCALE GENOMIC DNA]</scope>
    <source>
        <strain evidence="6">R28058</strain>
    </source>
</reference>
<dbReference type="SUPFAM" id="SSF52540">
    <property type="entry name" value="P-loop containing nucleoside triphosphate hydrolases"/>
    <property type="match status" value="1"/>
</dbReference>
<dbReference type="FunFam" id="3.30.300.160:FF:000002">
    <property type="entry name" value="Type II secretion system protein E"/>
    <property type="match status" value="1"/>
</dbReference>
<gene>
    <name evidence="5" type="primary">epsE</name>
    <name evidence="5" type="ORF">R28058_31811</name>
</gene>
<dbReference type="InterPro" id="IPR003593">
    <property type="entry name" value="AAA+_ATPase"/>
</dbReference>
<evidence type="ECO:0000259" key="4">
    <source>
        <dbReference type="PROSITE" id="PS00662"/>
    </source>
</evidence>
<dbReference type="GO" id="GO:0005886">
    <property type="term" value="C:plasma membrane"/>
    <property type="evidence" value="ECO:0007669"/>
    <property type="project" value="TreeGrafter"/>
</dbReference>
<dbReference type="PROSITE" id="PS00662">
    <property type="entry name" value="T2SP_E"/>
    <property type="match status" value="1"/>
</dbReference>
<evidence type="ECO:0000256" key="1">
    <source>
        <dbReference type="ARBA" id="ARBA00006611"/>
    </source>
</evidence>
<dbReference type="Pfam" id="PF00437">
    <property type="entry name" value="T2SSE"/>
    <property type="match status" value="1"/>
</dbReference>
<evidence type="ECO:0000256" key="2">
    <source>
        <dbReference type="ARBA" id="ARBA00022741"/>
    </source>
</evidence>
<dbReference type="Gene3D" id="3.30.450.90">
    <property type="match status" value="1"/>
</dbReference>
<dbReference type="SUPFAM" id="SSF160246">
    <property type="entry name" value="EspE N-terminal domain-like"/>
    <property type="match status" value="1"/>
</dbReference>
<dbReference type="AlphaFoldDB" id="A0A0C7LIB3"/>
<dbReference type="Gene3D" id="3.40.50.300">
    <property type="entry name" value="P-loop containing nucleotide triphosphate hydrolases"/>
    <property type="match status" value="1"/>
</dbReference>
<evidence type="ECO:0000256" key="3">
    <source>
        <dbReference type="ARBA" id="ARBA00022840"/>
    </source>
</evidence>